<accession>A0AAN6H1I4</accession>
<gene>
    <name evidence="2" type="ORF">LTR91_025110</name>
</gene>
<sequence length="109" mass="11411">MVGATVVLTNGSIKQASESENPDLFWGLLGVGQTSASQPISTCKPSLRRKCASVPYSSCPTPETVNKLVATINELHEVKQTLSGPQSKNQGRTMSLVALTKPPTAGGQT</sequence>
<evidence type="ECO:0000313" key="3">
    <source>
        <dbReference type="Proteomes" id="UP001175353"/>
    </source>
</evidence>
<feature type="region of interest" description="Disordered" evidence="1">
    <location>
        <begin position="80"/>
        <end position="109"/>
    </location>
</feature>
<dbReference type="GO" id="GO:0050660">
    <property type="term" value="F:flavin adenine dinucleotide binding"/>
    <property type="evidence" value="ECO:0007669"/>
    <property type="project" value="InterPro"/>
</dbReference>
<evidence type="ECO:0000313" key="2">
    <source>
        <dbReference type="EMBL" id="KAK0951245.1"/>
    </source>
</evidence>
<dbReference type="Gene3D" id="3.30.465.10">
    <property type="match status" value="1"/>
</dbReference>
<comment type="caution">
    <text evidence="2">The sequence shown here is derived from an EMBL/GenBank/DDBJ whole genome shotgun (WGS) entry which is preliminary data.</text>
</comment>
<proteinExistence type="predicted"/>
<dbReference type="SUPFAM" id="SSF56176">
    <property type="entry name" value="FAD-binding/transporter-associated domain-like"/>
    <property type="match status" value="1"/>
</dbReference>
<dbReference type="Proteomes" id="UP001175353">
    <property type="component" value="Unassembled WGS sequence"/>
</dbReference>
<keyword evidence="3" id="KW-1185">Reference proteome</keyword>
<organism evidence="2 3">
    <name type="scientific">Friedmanniomyces endolithicus</name>
    <dbReference type="NCBI Taxonomy" id="329885"/>
    <lineage>
        <taxon>Eukaryota</taxon>
        <taxon>Fungi</taxon>
        <taxon>Dikarya</taxon>
        <taxon>Ascomycota</taxon>
        <taxon>Pezizomycotina</taxon>
        <taxon>Dothideomycetes</taxon>
        <taxon>Dothideomycetidae</taxon>
        <taxon>Mycosphaerellales</taxon>
        <taxon>Teratosphaeriaceae</taxon>
        <taxon>Friedmanniomyces</taxon>
    </lineage>
</organism>
<dbReference type="EMBL" id="JAUJLE010000715">
    <property type="protein sequence ID" value="KAK0951245.1"/>
    <property type="molecule type" value="Genomic_DNA"/>
</dbReference>
<reference evidence="2" key="1">
    <citation type="submission" date="2023-06" db="EMBL/GenBank/DDBJ databases">
        <title>Black Yeasts Isolated from many extreme environments.</title>
        <authorList>
            <person name="Coleine C."/>
            <person name="Stajich J.E."/>
            <person name="Selbmann L."/>
        </authorList>
    </citation>
    <scope>NUCLEOTIDE SEQUENCE</scope>
    <source>
        <strain evidence="2">CCFEE 5200</strain>
    </source>
</reference>
<feature type="compositionally biased region" description="Polar residues" evidence="1">
    <location>
        <begin position="80"/>
        <end position="93"/>
    </location>
</feature>
<evidence type="ECO:0000256" key="1">
    <source>
        <dbReference type="SAM" id="MobiDB-lite"/>
    </source>
</evidence>
<dbReference type="InterPro" id="IPR016169">
    <property type="entry name" value="FAD-bd_PCMH_sub2"/>
</dbReference>
<dbReference type="InterPro" id="IPR036318">
    <property type="entry name" value="FAD-bd_PCMH-like_sf"/>
</dbReference>
<name>A0AAN6H1I4_9PEZI</name>
<dbReference type="AlphaFoldDB" id="A0AAN6H1I4"/>
<protein>
    <submittedName>
        <fullName evidence="2">Uncharacterized protein</fullName>
    </submittedName>
</protein>